<feature type="domain" description="HTH araC/xylS-type" evidence="5">
    <location>
        <begin position="624"/>
        <end position="721"/>
    </location>
</feature>
<dbReference type="GO" id="GO:0043565">
    <property type="term" value="F:sequence-specific DNA binding"/>
    <property type="evidence" value="ECO:0007669"/>
    <property type="project" value="InterPro"/>
</dbReference>
<dbReference type="PROSITE" id="PS00041">
    <property type="entry name" value="HTH_ARAC_FAMILY_1"/>
    <property type="match status" value="1"/>
</dbReference>
<sequence length="723" mass="82279">MSLYILGVDRIETQVNRTFEIQLDQATRQVNEQLTQLEVTLSQWAFNPIFGTRLRDKLNWGQELELANNLYKTLIIMRETNPLIAEVYLYVEPTNKLITGSGGVNAVSDPVASKALHNLLQGEKDMYWTSTLPELTKVDILAPKQSFKYTLVHRIAGSIPEKYGAIIVQLNTDKIGTYFKDFGDAGTSLLIDSQGDSLSTQVSKRGYTPLETSLKNTVLQRLEKQNLGTFILKDNNRRYSASFGTISRLGTHWIFATATDVSQFSAPVVIMSRLILTVSLAGILAAILLAWFASKRLYRPVAKLIGEWQGLSEERQLLQTKVEEQLPTLMESFMLQLVQGRLYYLNEKELAHRLAYYGWDMDDNQVAILVLQLSGLDNAEGKFKTDDEQLVTFAAANIVNELTKLRFSQSHIINFQDLSVGILVKIPRDPVQTTLKLELKQLSADICSALHQTLHLQATLCLGQLRTELGLIPDTMEEARRTLKYGNLTNMNTLLDMEELIPRGEYTFFYPFEIEKDLIHAMRLGQEEDAIRFAERFVAELKNSDGVELFLHQAMAQLLGNIQNALLQAGFHVYAFYEGQNLFEELLGIRQSPDMLKWLIHRIILPCMQELDQSHNKSLSKRVETIVRLVDEKYMTDISLEACADLIGIHISTLSKAFKTATGMTFLDYVLKVRIEASQKLLIETDLKISEIAEMVGYQHSWFHRVFKKYVGITPTEYREKHS</sequence>
<evidence type="ECO:0000256" key="3">
    <source>
        <dbReference type="ARBA" id="ARBA00023163"/>
    </source>
</evidence>
<keyword evidence="1" id="KW-0805">Transcription regulation</keyword>
<dbReference type="EMBL" id="CP130319">
    <property type="protein sequence ID" value="WNR46013.1"/>
    <property type="molecule type" value="Genomic_DNA"/>
</dbReference>
<evidence type="ECO:0000313" key="7">
    <source>
        <dbReference type="Proteomes" id="UP001304650"/>
    </source>
</evidence>
<protein>
    <submittedName>
        <fullName evidence="6">Helix-turn-helix domain-containing protein</fullName>
    </submittedName>
</protein>
<dbReference type="Proteomes" id="UP001304650">
    <property type="component" value="Chromosome"/>
</dbReference>
<dbReference type="GO" id="GO:0003700">
    <property type="term" value="F:DNA-binding transcription factor activity"/>
    <property type="evidence" value="ECO:0007669"/>
    <property type="project" value="InterPro"/>
</dbReference>
<proteinExistence type="predicted"/>
<dbReference type="Pfam" id="PF17853">
    <property type="entry name" value="GGDEF_2"/>
    <property type="match status" value="1"/>
</dbReference>
<keyword evidence="4" id="KW-0472">Membrane</keyword>
<reference evidence="6" key="1">
    <citation type="submission" date="2022-02" db="EMBL/GenBank/DDBJ databases">
        <title>Paenibacillus sp. MBLB1832 Whole Genome Shotgun Sequencing.</title>
        <authorList>
            <person name="Hwang C.Y."/>
            <person name="Cho E.-S."/>
            <person name="Seo M.-J."/>
        </authorList>
    </citation>
    <scope>NUCLEOTIDE SEQUENCE</scope>
    <source>
        <strain evidence="6">MBLB1832</strain>
    </source>
</reference>
<organism evidence="6 7">
    <name type="scientific">Paenibacillus roseopurpureus</name>
    <dbReference type="NCBI Taxonomy" id="2918901"/>
    <lineage>
        <taxon>Bacteria</taxon>
        <taxon>Bacillati</taxon>
        <taxon>Bacillota</taxon>
        <taxon>Bacilli</taxon>
        <taxon>Bacillales</taxon>
        <taxon>Paenibacillaceae</taxon>
        <taxon>Paenibacillus</taxon>
    </lineage>
</organism>
<dbReference type="SMART" id="SM00342">
    <property type="entry name" value="HTH_ARAC"/>
    <property type="match status" value="1"/>
</dbReference>
<dbReference type="InterPro" id="IPR018062">
    <property type="entry name" value="HTH_AraC-typ_CS"/>
</dbReference>
<dbReference type="InterPro" id="IPR041522">
    <property type="entry name" value="CdaR_GGDEF"/>
</dbReference>
<dbReference type="InterPro" id="IPR018060">
    <property type="entry name" value="HTH_AraC"/>
</dbReference>
<dbReference type="SUPFAM" id="SSF46689">
    <property type="entry name" value="Homeodomain-like"/>
    <property type="match status" value="2"/>
</dbReference>
<gene>
    <name evidence="6" type="ORF">MJB10_07935</name>
</gene>
<dbReference type="RefSeq" id="WP_314803254.1">
    <property type="nucleotide sequence ID" value="NZ_CP130319.1"/>
</dbReference>
<keyword evidence="3" id="KW-0804">Transcription</keyword>
<evidence type="ECO:0000256" key="1">
    <source>
        <dbReference type="ARBA" id="ARBA00023015"/>
    </source>
</evidence>
<keyword evidence="7" id="KW-1185">Reference proteome</keyword>
<dbReference type="Gene3D" id="1.10.10.60">
    <property type="entry name" value="Homeodomain-like"/>
    <property type="match status" value="2"/>
</dbReference>
<dbReference type="AlphaFoldDB" id="A0AA96LRK1"/>
<keyword evidence="2" id="KW-0238">DNA-binding</keyword>
<dbReference type="InterPro" id="IPR009057">
    <property type="entry name" value="Homeodomain-like_sf"/>
</dbReference>
<evidence type="ECO:0000259" key="5">
    <source>
        <dbReference type="PROSITE" id="PS01124"/>
    </source>
</evidence>
<name>A0AA96LRK1_9BACL</name>
<feature type="transmembrane region" description="Helical" evidence="4">
    <location>
        <begin position="274"/>
        <end position="293"/>
    </location>
</feature>
<dbReference type="Pfam" id="PF12833">
    <property type="entry name" value="HTH_18"/>
    <property type="match status" value="1"/>
</dbReference>
<accession>A0AA96LRK1</accession>
<dbReference type="PANTHER" id="PTHR43280:SF28">
    <property type="entry name" value="HTH-TYPE TRANSCRIPTIONAL ACTIVATOR RHAS"/>
    <property type="match status" value="1"/>
</dbReference>
<keyword evidence="4" id="KW-0812">Transmembrane</keyword>
<dbReference type="PROSITE" id="PS01124">
    <property type="entry name" value="HTH_ARAC_FAMILY_2"/>
    <property type="match status" value="1"/>
</dbReference>
<evidence type="ECO:0000256" key="2">
    <source>
        <dbReference type="ARBA" id="ARBA00023125"/>
    </source>
</evidence>
<keyword evidence="4" id="KW-1133">Transmembrane helix</keyword>
<dbReference type="KEGG" id="proo:MJB10_07935"/>
<dbReference type="PANTHER" id="PTHR43280">
    <property type="entry name" value="ARAC-FAMILY TRANSCRIPTIONAL REGULATOR"/>
    <property type="match status" value="1"/>
</dbReference>
<evidence type="ECO:0000256" key="4">
    <source>
        <dbReference type="SAM" id="Phobius"/>
    </source>
</evidence>
<evidence type="ECO:0000313" key="6">
    <source>
        <dbReference type="EMBL" id="WNR46013.1"/>
    </source>
</evidence>